<dbReference type="Pfam" id="PF01522">
    <property type="entry name" value="Polysacc_deac_1"/>
    <property type="match status" value="1"/>
</dbReference>
<organism evidence="6 7">
    <name type="scientific">Reyranella soli</name>
    <dbReference type="NCBI Taxonomy" id="1230389"/>
    <lineage>
        <taxon>Bacteria</taxon>
        <taxon>Pseudomonadati</taxon>
        <taxon>Pseudomonadota</taxon>
        <taxon>Alphaproteobacteria</taxon>
        <taxon>Hyphomicrobiales</taxon>
        <taxon>Reyranellaceae</taxon>
        <taxon>Reyranella</taxon>
    </lineage>
</organism>
<comment type="similarity">
    <text evidence="2">Belongs to the polysaccharide deacetylase family.</text>
</comment>
<dbReference type="GO" id="GO:0016810">
    <property type="term" value="F:hydrolase activity, acting on carbon-nitrogen (but not peptide) bonds"/>
    <property type="evidence" value="ECO:0007669"/>
    <property type="project" value="InterPro"/>
</dbReference>
<name>A0A512NE15_9HYPH</name>
<dbReference type="GO" id="GO:0005975">
    <property type="term" value="P:carbohydrate metabolic process"/>
    <property type="evidence" value="ECO:0007669"/>
    <property type="project" value="InterPro"/>
</dbReference>
<dbReference type="RefSeq" id="WP_147151577.1">
    <property type="nucleotide sequence ID" value="NZ_BKAJ01000076.1"/>
</dbReference>
<evidence type="ECO:0000256" key="4">
    <source>
        <dbReference type="ARBA" id="ARBA00032976"/>
    </source>
</evidence>
<dbReference type="Gene3D" id="3.20.20.370">
    <property type="entry name" value="Glycoside hydrolase/deacetylase"/>
    <property type="match status" value="1"/>
</dbReference>
<dbReference type="OrthoDB" id="9784220at2"/>
<evidence type="ECO:0000313" key="6">
    <source>
        <dbReference type="EMBL" id="GEP57199.1"/>
    </source>
</evidence>
<dbReference type="AlphaFoldDB" id="A0A512NE15"/>
<dbReference type="EMBL" id="BKAJ01000076">
    <property type="protein sequence ID" value="GEP57199.1"/>
    <property type="molecule type" value="Genomic_DNA"/>
</dbReference>
<sequence length="306" mass="35447">MSTTVPKNPPPLEPGMDNPWYDYVPFPMRPKLTWPRNARVGWFVLLHLEYWELLPDEKSYRDPRHIGEFGSFVPDYRTWTQREYGNRAGIFRVLDVLDRYQVRAGVAVNALAAERYPYLIEQFKKRKYEFIAHGHSANRMITSKMSEAEEKAEIAEAIGAIEKAAGVRPTGWLGQDYGESQRTPQLLADAGLDYVLDWPNDDQPYPMKVGKPFVSLPNQPEWDDVQQLLLRRIPTPRYPDMVGEAFELLHQEGGQVFNLSVHPWLMGVPHRIKHLDEALRRIERFGNVWQATPGEIAKHYMDTMMG</sequence>
<evidence type="ECO:0000256" key="2">
    <source>
        <dbReference type="ARBA" id="ARBA00010973"/>
    </source>
</evidence>
<reference evidence="6 7" key="1">
    <citation type="submission" date="2019-07" db="EMBL/GenBank/DDBJ databases">
        <title>Whole genome shotgun sequence of Reyranella soli NBRC 108950.</title>
        <authorList>
            <person name="Hosoyama A."/>
            <person name="Uohara A."/>
            <person name="Ohji S."/>
            <person name="Ichikawa N."/>
        </authorList>
    </citation>
    <scope>NUCLEOTIDE SEQUENCE [LARGE SCALE GENOMIC DNA]</scope>
    <source>
        <strain evidence="6 7">NBRC 108950</strain>
    </source>
</reference>
<evidence type="ECO:0000256" key="1">
    <source>
        <dbReference type="ARBA" id="ARBA00003236"/>
    </source>
</evidence>
<dbReference type="SUPFAM" id="SSF88713">
    <property type="entry name" value="Glycoside hydrolase/deacetylase"/>
    <property type="match status" value="1"/>
</dbReference>
<dbReference type="InterPro" id="IPR011330">
    <property type="entry name" value="Glyco_hydro/deAcase_b/a-brl"/>
</dbReference>
<evidence type="ECO:0000313" key="7">
    <source>
        <dbReference type="Proteomes" id="UP000321058"/>
    </source>
</evidence>
<feature type="domain" description="NodB homology" evidence="5">
    <location>
        <begin position="90"/>
        <end position="195"/>
    </location>
</feature>
<comment type="function">
    <text evidence="1">Is involved in generating a small heat-stable compound (Nod), an acylated oligomer of N-acetylglucosamine, that stimulates mitosis in various plant protoplasts.</text>
</comment>
<keyword evidence="7" id="KW-1185">Reference proteome</keyword>
<proteinExistence type="inferred from homology"/>
<accession>A0A512NE15</accession>
<dbReference type="InterPro" id="IPR002509">
    <property type="entry name" value="NODB_dom"/>
</dbReference>
<dbReference type="Proteomes" id="UP000321058">
    <property type="component" value="Unassembled WGS sequence"/>
</dbReference>
<gene>
    <name evidence="6" type="ORF">RSO01_43650</name>
</gene>
<dbReference type="PANTHER" id="PTHR43123">
    <property type="entry name" value="POLYSACCHARIDE DEACETYLASE-RELATED"/>
    <property type="match status" value="1"/>
</dbReference>
<evidence type="ECO:0000259" key="5">
    <source>
        <dbReference type="Pfam" id="PF01522"/>
    </source>
</evidence>
<evidence type="ECO:0000256" key="3">
    <source>
        <dbReference type="ARBA" id="ARBA00020071"/>
    </source>
</evidence>
<dbReference type="PANTHER" id="PTHR43123:SF4">
    <property type="entry name" value="POLYSACCHARIDE DEACETYLASE"/>
    <property type="match status" value="1"/>
</dbReference>
<protein>
    <recommendedName>
        <fullName evidence="3">Chitooligosaccharide deacetylase</fullName>
    </recommendedName>
    <alternativeName>
        <fullName evidence="4">Nodulation protein B</fullName>
    </alternativeName>
</protein>
<comment type="caution">
    <text evidence="6">The sequence shown here is derived from an EMBL/GenBank/DDBJ whole genome shotgun (WGS) entry which is preliminary data.</text>
</comment>